<comment type="caution">
    <text evidence="3">The sequence shown here is derived from an EMBL/GenBank/DDBJ whole genome shotgun (WGS) entry which is preliminary data.</text>
</comment>
<accession>S4ADK9</accession>
<comment type="similarity">
    <text evidence="1">Belongs to the YciI family.</text>
</comment>
<organism evidence="3 4">
    <name type="scientific">Streptomyces aurantiacus JA 4570</name>
    <dbReference type="NCBI Taxonomy" id="1286094"/>
    <lineage>
        <taxon>Bacteria</taxon>
        <taxon>Bacillati</taxon>
        <taxon>Actinomycetota</taxon>
        <taxon>Actinomycetes</taxon>
        <taxon>Kitasatosporales</taxon>
        <taxon>Streptomycetaceae</taxon>
        <taxon>Streptomyces</taxon>
        <taxon>Streptomyces aurantiacus group</taxon>
    </lineage>
</organism>
<dbReference type="PANTHER" id="PTHR33606:SF3">
    <property type="entry name" value="PROTEIN YCII"/>
    <property type="match status" value="1"/>
</dbReference>
<dbReference type="Gene3D" id="3.30.70.1060">
    <property type="entry name" value="Dimeric alpha+beta barrel"/>
    <property type="match status" value="1"/>
</dbReference>
<dbReference type="PATRIC" id="fig|1286094.4.peg.7270"/>
<evidence type="ECO:0000256" key="1">
    <source>
        <dbReference type="ARBA" id="ARBA00007689"/>
    </source>
</evidence>
<dbReference type="Pfam" id="PF03795">
    <property type="entry name" value="YCII"/>
    <property type="match status" value="1"/>
</dbReference>
<name>S4ADK9_9ACTN</name>
<reference evidence="3 4" key="1">
    <citation type="submission" date="2013-02" db="EMBL/GenBank/DDBJ databases">
        <title>Draft Genome Sequence of Streptomyces aurantiacus, Which Produces Setomimycin.</title>
        <authorList>
            <person name="Gruening B.A."/>
            <person name="Praeg A."/>
            <person name="Erxleben A."/>
            <person name="Guenther S."/>
            <person name="Mueller M."/>
        </authorList>
    </citation>
    <scope>NUCLEOTIDE SEQUENCE [LARGE SCALE GENOMIC DNA]</scope>
    <source>
        <strain evidence="3 4">JA 4570</strain>
    </source>
</reference>
<proteinExistence type="inferred from homology"/>
<dbReference type="Proteomes" id="UP000014629">
    <property type="component" value="Unassembled WGS sequence"/>
</dbReference>
<keyword evidence="4" id="KW-1185">Reference proteome</keyword>
<evidence type="ECO:0000313" key="4">
    <source>
        <dbReference type="Proteomes" id="UP000014629"/>
    </source>
</evidence>
<dbReference type="PANTHER" id="PTHR33606">
    <property type="entry name" value="PROTEIN YCII"/>
    <property type="match status" value="1"/>
</dbReference>
<dbReference type="InterPro" id="IPR011008">
    <property type="entry name" value="Dimeric_a/b-barrel"/>
</dbReference>
<evidence type="ECO:0000313" key="3">
    <source>
        <dbReference type="EMBL" id="EPH39542.1"/>
    </source>
</evidence>
<dbReference type="AlphaFoldDB" id="S4ADK9"/>
<dbReference type="OrthoDB" id="8968203at2"/>
<gene>
    <name evidence="3" type="ORF">STRAU_7346</name>
</gene>
<sequence length="94" mass="10326">MWTFELRFSTDNAEHSAARLAARPAHRASLTALHATGRLHAAGPFTDDSGALLLFDVPDRAALHRLLDADPYFRLPAVEIVSIREWSPVVGLAH</sequence>
<dbReference type="InterPro" id="IPR051807">
    <property type="entry name" value="Sec-metab_biosynth-assoc"/>
</dbReference>
<feature type="domain" description="YCII-related" evidence="2">
    <location>
        <begin position="7"/>
        <end position="87"/>
    </location>
</feature>
<dbReference type="SUPFAM" id="SSF54909">
    <property type="entry name" value="Dimeric alpha+beta barrel"/>
    <property type="match status" value="1"/>
</dbReference>
<dbReference type="InterPro" id="IPR005545">
    <property type="entry name" value="YCII"/>
</dbReference>
<dbReference type="EMBL" id="AOPZ01000519">
    <property type="protein sequence ID" value="EPH39542.1"/>
    <property type="molecule type" value="Genomic_DNA"/>
</dbReference>
<dbReference type="RefSeq" id="WP_016645452.1">
    <property type="nucleotide sequence ID" value="NZ_AOPZ01000519.1"/>
</dbReference>
<protein>
    <recommendedName>
        <fullName evidence="2">YCII-related domain-containing protein</fullName>
    </recommendedName>
</protein>
<evidence type="ECO:0000259" key="2">
    <source>
        <dbReference type="Pfam" id="PF03795"/>
    </source>
</evidence>